<dbReference type="PANTHER" id="PTHR39639:SF1">
    <property type="entry name" value="DUF262 DOMAIN-CONTAINING PROTEIN"/>
    <property type="match status" value="1"/>
</dbReference>
<feature type="domain" description="GmrSD restriction endonucleases N-terminal" evidence="1">
    <location>
        <begin position="67"/>
        <end position="195"/>
    </location>
</feature>
<evidence type="ECO:0000313" key="2">
    <source>
        <dbReference type="EMBL" id="NOJ73919.1"/>
    </source>
</evidence>
<dbReference type="PANTHER" id="PTHR39639">
    <property type="entry name" value="CHROMOSOME 16, WHOLE GENOME SHOTGUN SEQUENCE"/>
    <property type="match status" value="1"/>
</dbReference>
<evidence type="ECO:0000313" key="3">
    <source>
        <dbReference type="Proteomes" id="UP000552038"/>
    </source>
</evidence>
<dbReference type="EMBL" id="JABFOR010000063">
    <property type="protein sequence ID" value="NOJ73919.1"/>
    <property type="molecule type" value="Genomic_DNA"/>
</dbReference>
<comment type="caution">
    <text evidence="2">The sequence shown here is derived from an EMBL/GenBank/DDBJ whole genome shotgun (WGS) entry which is preliminary data.</text>
</comment>
<reference evidence="2 3" key="1">
    <citation type="submission" date="2020-05" db="EMBL/GenBank/DDBJ databases">
        <title>Whole genome sequencing and identification of novel metabolites from Paenibacillus alvei strain JR949.</title>
        <authorList>
            <person name="Rajendhran J."/>
            <person name="Sree Pranav P."/>
            <person name="Mahalakshmi B."/>
            <person name="Karthikeyan R."/>
        </authorList>
    </citation>
    <scope>NUCLEOTIDE SEQUENCE [LARGE SCALE GENOMIC DNA]</scope>
    <source>
        <strain evidence="2 3">JR949</strain>
    </source>
</reference>
<dbReference type="Pfam" id="PF03235">
    <property type="entry name" value="GmrSD_N"/>
    <property type="match status" value="1"/>
</dbReference>
<evidence type="ECO:0000259" key="1">
    <source>
        <dbReference type="Pfam" id="PF03235"/>
    </source>
</evidence>
<dbReference type="Proteomes" id="UP000552038">
    <property type="component" value="Unassembled WGS sequence"/>
</dbReference>
<dbReference type="AlphaFoldDB" id="A0AAP7A3H5"/>
<proteinExistence type="predicted"/>
<name>A0AAP7A3H5_PAEAL</name>
<organism evidence="2 3">
    <name type="scientific">Paenibacillus alvei</name>
    <name type="common">Bacillus alvei</name>
    <dbReference type="NCBI Taxonomy" id="44250"/>
    <lineage>
        <taxon>Bacteria</taxon>
        <taxon>Bacillati</taxon>
        <taxon>Bacillota</taxon>
        <taxon>Bacilli</taxon>
        <taxon>Bacillales</taxon>
        <taxon>Paenibacillaceae</taxon>
        <taxon>Paenibacillus</taxon>
    </lineage>
</organism>
<dbReference type="RefSeq" id="WP_171419739.1">
    <property type="nucleotide sequence ID" value="NZ_JABFOR010000063.1"/>
</dbReference>
<accession>A0AAP7A3H5</accession>
<sequence>MNQAVTNNNERGKQPHLNTERFYRKTRIEKSTRNYTIRSLYKEWRRDRSLISQNQHDEIVLRFDLAIQRNATWNDHQRSDLIHSLIYGYYIPPVLIQDSEDGKKWFLDGKQRITTIMSFIDGAWKLHKNTEDVYGHQIAGCKFKDLPQEMQDEILDESITIVKIENMTDEERDKMFVKQNSGTPLSKIELTRAKHSDLIRSINDLSNLHFFKEDVRLSKRARIRFVDQEMILQIFMLFEEGVAKIKGFGAKNIEEYVLDLKKKERVLNQNITDKIKKISMYLTEAFVSFDSNERKKALKKTHIPIIFWCAEEAMNQSLQPELYGEFIRSFLVTCYRVESEYGKSCQAGAPKKENVLKRISEMSIALERFISIVQSNLDVEEAIVQLDALLCI</sequence>
<protein>
    <submittedName>
        <fullName evidence="2">DUF262 domain-containing protein</fullName>
    </submittedName>
</protein>
<gene>
    <name evidence="2" type="ORF">HMI46_25740</name>
</gene>
<dbReference type="InterPro" id="IPR004919">
    <property type="entry name" value="GmrSD_N"/>
</dbReference>